<keyword evidence="1" id="KW-0472">Membrane</keyword>
<feature type="transmembrane region" description="Helical" evidence="1">
    <location>
        <begin position="34"/>
        <end position="61"/>
    </location>
</feature>
<evidence type="ECO:0000313" key="2">
    <source>
        <dbReference type="EMBL" id="QHT99857.1"/>
    </source>
</evidence>
<feature type="transmembrane region" description="Helical" evidence="1">
    <location>
        <begin position="6"/>
        <end position="25"/>
    </location>
</feature>
<reference evidence="2" key="1">
    <citation type="journal article" date="2020" name="Nature">
        <title>Giant virus diversity and host interactions through global metagenomics.</title>
        <authorList>
            <person name="Schulz F."/>
            <person name="Roux S."/>
            <person name="Paez-Espino D."/>
            <person name="Jungbluth S."/>
            <person name="Walsh D.A."/>
            <person name="Denef V.J."/>
            <person name="McMahon K.D."/>
            <person name="Konstantinidis K.T."/>
            <person name="Eloe-Fadrosh E.A."/>
            <person name="Kyrpides N.C."/>
            <person name="Woyke T."/>
        </authorList>
    </citation>
    <scope>NUCLEOTIDE SEQUENCE</scope>
    <source>
        <strain evidence="2">GVMAG-M-3300025778-1</strain>
    </source>
</reference>
<protein>
    <submittedName>
        <fullName evidence="2">Uncharacterized protein</fullName>
    </submittedName>
</protein>
<keyword evidence="1" id="KW-0812">Transmembrane</keyword>
<proteinExistence type="predicted"/>
<sequence>MHIVSLLSAATWVDLIFLLVSKFAVKMTTSLDTWYLQFGVVGATTDILVLVLGVLLARMLFNVSGAWLVAAAVLVQLFHDILFGYILAALPSGQNSIVDLFKQYSEEGRWKILVADAAMIASTVVLAYALDSFAPRYVLFSWLLAVYAVIYSVYTIPSMHRI</sequence>
<name>A0A6C0J799_9ZZZZ</name>
<feature type="transmembrane region" description="Helical" evidence="1">
    <location>
        <begin position="67"/>
        <end position="90"/>
    </location>
</feature>
<organism evidence="2">
    <name type="scientific">viral metagenome</name>
    <dbReference type="NCBI Taxonomy" id="1070528"/>
    <lineage>
        <taxon>unclassified sequences</taxon>
        <taxon>metagenomes</taxon>
        <taxon>organismal metagenomes</taxon>
    </lineage>
</organism>
<dbReference type="EMBL" id="MN740318">
    <property type="protein sequence ID" value="QHT99857.1"/>
    <property type="molecule type" value="Genomic_DNA"/>
</dbReference>
<accession>A0A6C0J799</accession>
<dbReference type="AlphaFoldDB" id="A0A6C0J799"/>
<keyword evidence="1" id="KW-1133">Transmembrane helix</keyword>
<feature type="transmembrane region" description="Helical" evidence="1">
    <location>
        <begin position="110"/>
        <end position="130"/>
    </location>
</feature>
<feature type="transmembrane region" description="Helical" evidence="1">
    <location>
        <begin position="136"/>
        <end position="156"/>
    </location>
</feature>
<evidence type="ECO:0000256" key="1">
    <source>
        <dbReference type="SAM" id="Phobius"/>
    </source>
</evidence>